<proteinExistence type="inferred from homology"/>
<comment type="caution">
    <text evidence="9">The sequence shown here is derived from an EMBL/GenBank/DDBJ whole genome shotgun (WGS) entry which is preliminary data.</text>
</comment>
<evidence type="ECO:0000256" key="5">
    <source>
        <dbReference type="ARBA" id="ARBA00023237"/>
    </source>
</evidence>
<dbReference type="InterPro" id="IPR011990">
    <property type="entry name" value="TPR-like_helical_dom_sf"/>
</dbReference>
<comment type="similarity">
    <text evidence="2">Belongs to the SusD family.</text>
</comment>
<name>A0ABU3CB41_9FLAO</name>
<feature type="signal peptide" evidence="6">
    <location>
        <begin position="1"/>
        <end position="23"/>
    </location>
</feature>
<feature type="chain" id="PRO_5047022556" evidence="6">
    <location>
        <begin position="24"/>
        <end position="545"/>
    </location>
</feature>
<dbReference type="RefSeq" id="WP_311535184.1">
    <property type="nucleotide sequence ID" value="NZ_JAVRHQ010000014.1"/>
</dbReference>
<organism evidence="9 10">
    <name type="scientific">Autumnicola tepida</name>
    <dbReference type="NCBI Taxonomy" id="3075595"/>
    <lineage>
        <taxon>Bacteria</taxon>
        <taxon>Pseudomonadati</taxon>
        <taxon>Bacteroidota</taxon>
        <taxon>Flavobacteriia</taxon>
        <taxon>Flavobacteriales</taxon>
        <taxon>Flavobacteriaceae</taxon>
        <taxon>Autumnicola</taxon>
    </lineage>
</organism>
<evidence type="ECO:0000313" key="9">
    <source>
        <dbReference type="EMBL" id="MDT0643563.1"/>
    </source>
</evidence>
<keyword evidence="3 6" id="KW-0732">Signal</keyword>
<dbReference type="InterPro" id="IPR033985">
    <property type="entry name" value="SusD-like_N"/>
</dbReference>
<evidence type="ECO:0000256" key="3">
    <source>
        <dbReference type="ARBA" id="ARBA00022729"/>
    </source>
</evidence>
<accession>A0ABU3CB41</accession>
<evidence type="ECO:0000259" key="8">
    <source>
        <dbReference type="Pfam" id="PF14322"/>
    </source>
</evidence>
<dbReference type="InterPro" id="IPR012944">
    <property type="entry name" value="SusD_RagB_dom"/>
</dbReference>
<dbReference type="EMBL" id="JAVRHQ010000014">
    <property type="protein sequence ID" value="MDT0643563.1"/>
    <property type="molecule type" value="Genomic_DNA"/>
</dbReference>
<keyword evidence="4" id="KW-0472">Membrane</keyword>
<dbReference type="Proteomes" id="UP001262889">
    <property type="component" value="Unassembled WGS sequence"/>
</dbReference>
<evidence type="ECO:0000313" key="10">
    <source>
        <dbReference type="Proteomes" id="UP001262889"/>
    </source>
</evidence>
<keyword evidence="5" id="KW-0998">Cell outer membrane</keyword>
<keyword evidence="10" id="KW-1185">Reference proteome</keyword>
<evidence type="ECO:0000256" key="2">
    <source>
        <dbReference type="ARBA" id="ARBA00006275"/>
    </source>
</evidence>
<feature type="domain" description="SusD-like N-terminal" evidence="8">
    <location>
        <begin position="101"/>
        <end position="218"/>
    </location>
</feature>
<evidence type="ECO:0000256" key="6">
    <source>
        <dbReference type="SAM" id="SignalP"/>
    </source>
</evidence>
<evidence type="ECO:0000256" key="1">
    <source>
        <dbReference type="ARBA" id="ARBA00004442"/>
    </source>
</evidence>
<evidence type="ECO:0000259" key="7">
    <source>
        <dbReference type="Pfam" id="PF07980"/>
    </source>
</evidence>
<feature type="domain" description="RagB/SusD" evidence="7">
    <location>
        <begin position="285"/>
        <end position="527"/>
    </location>
</feature>
<dbReference type="Pfam" id="PF07980">
    <property type="entry name" value="SusD_RagB"/>
    <property type="match status" value="1"/>
</dbReference>
<gene>
    <name evidence="9" type="ORF">RM553_12035</name>
</gene>
<dbReference type="Gene3D" id="1.25.40.390">
    <property type="match status" value="1"/>
</dbReference>
<reference evidence="9 10" key="1">
    <citation type="submission" date="2023-09" db="EMBL/GenBank/DDBJ databases">
        <authorList>
            <person name="Rey-Velasco X."/>
        </authorList>
    </citation>
    <scope>NUCLEOTIDE SEQUENCE [LARGE SCALE GENOMIC DNA]</scope>
    <source>
        <strain evidence="9 10">F363</strain>
    </source>
</reference>
<sequence>MSTNKLFLKLLLATIFVSSYSCSDDLEVAPNDVIVKENFFNSEADFRAATAPLYNRVWFSFNDKFYFGLGDGRSYNLYAPFSDYVYPFSDLTETGLTGPLVEAWRSFYIVIQQSNNTIEAIRGSSVAEELKTQYIAEARFMRGTAYWYIASLWGDAIITTSQAEIINNPIINKSPRNDVFEFAIRDLEYAAMYLPEQAGQAGRVTKYSAYGMLSRVYLSYSGVSDNPNSGTRDAGLLNLAKMAAEKAITEGPYSLMDDYADLFMVESNNNSESMFALQWVPNGEYGVTNPHQAYFALGSEITGDDAAWGYYTRASYDVLQEYEQNDVRRKATWMADGDFYPEISQANGGYLVEHENTYVNVKKGVVGSNKDNPDISRMNSGLNTYMLRLGEVYLNYAEAVLGNNASTSDATALMYVNALRERAGLEPKTSLTFDDIFHERRVELAMEGQFWYDLVRRAYYEQQEVIQYIDNQERAVITPFTYDAETNTVSVDDTRDVTTRAVGDADGSIFILPYPESEVVQNPLLREEPVPYEFTEERLTDELFQ</sequence>
<dbReference type="SUPFAM" id="SSF48452">
    <property type="entry name" value="TPR-like"/>
    <property type="match status" value="1"/>
</dbReference>
<comment type="subcellular location">
    <subcellularLocation>
        <location evidence="1">Cell outer membrane</location>
    </subcellularLocation>
</comment>
<protein>
    <submittedName>
        <fullName evidence="9">RagB/SusD family nutrient uptake outer membrane protein</fullName>
    </submittedName>
</protein>
<evidence type="ECO:0000256" key="4">
    <source>
        <dbReference type="ARBA" id="ARBA00023136"/>
    </source>
</evidence>
<dbReference type="PROSITE" id="PS51257">
    <property type="entry name" value="PROKAR_LIPOPROTEIN"/>
    <property type="match status" value="1"/>
</dbReference>
<dbReference type="Pfam" id="PF14322">
    <property type="entry name" value="SusD-like_3"/>
    <property type="match status" value="1"/>
</dbReference>